<dbReference type="EMBL" id="RSUA01000010">
    <property type="protein sequence ID" value="MIT48702.1"/>
    <property type="molecule type" value="Genomic_DNA"/>
</dbReference>
<dbReference type="EMBL" id="DAAFPQ010000003">
    <property type="protein sequence ID" value="HAB0970124.1"/>
    <property type="molecule type" value="Genomic_DNA"/>
</dbReference>
<dbReference type="eggNOG" id="COG3539">
    <property type="taxonomic scope" value="Bacteria"/>
</dbReference>
<dbReference type="Proteomes" id="UP000885385">
    <property type="component" value="Unassembled WGS sequence"/>
</dbReference>
<dbReference type="Proteomes" id="UP000839905">
    <property type="component" value="Unassembled WGS sequence"/>
</dbReference>
<evidence type="ECO:0000313" key="2">
    <source>
        <dbReference type="EMBL" id="AKH10160.1"/>
    </source>
</evidence>
<feature type="chain" id="PRO_5043119576" evidence="1">
    <location>
        <begin position="21"/>
        <end position="229"/>
    </location>
</feature>
<dbReference type="EMBL" id="AAIKGB010000003">
    <property type="protein sequence ID" value="ECF1542396.1"/>
    <property type="molecule type" value="Genomic_DNA"/>
</dbReference>
<keyword evidence="1" id="KW-0732">Signal</keyword>
<evidence type="ECO:0000313" key="13">
    <source>
        <dbReference type="EMBL" id="ECY5339710.1"/>
    </source>
</evidence>
<evidence type="ECO:0000313" key="21">
    <source>
        <dbReference type="Proteomes" id="UP000054461"/>
    </source>
</evidence>
<dbReference type="Proteomes" id="UP000839581">
    <property type="component" value="Unassembled WGS sequence"/>
</dbReference>
<evidence type="ECO:0000313" key="12">
    <source>
        <dbReference type="EMBL" id="ECW0639523.1"/>
    </source>
</evidence>
<evidence type="ECO:0000313" key="7">
    <source>
        <dbReference type="EMBL" id="EBZ6921872.1"/>
    </source>
</evidence>
<dbReference type="Proteomes" id="UP000885258">
    <property type="component" value="Unassembled WGS sequence"/>
</dbReference>
<evidence type="ECO:0000313" key="4">
    <source>
        <dbReference type="EMBL" id="EBW3626586.1"/>
    </source>
</evidence>
<dbReference type="Proteomes" id="UP000034636">
    <property type="component" value="Chromosome"/>
</dbReference>
<evidence type="ECO:0000256" key="1">
    <source>
        <dbReference type="SAM" id="SignalP"/>
    </source>
</evidence>
<evidence type="ECO:0000313" key="17">
    <source>
        <dbReference type="EMBL" id="KTZ10660.1"/>
    </source>
</evidence>
<dbReference type="EMBL" id="AAHNIA010000009">
    <property type="protein sequence ID" value="EBY1701742.1"/>
    <property type="molecule type" value="Genomic_DNA"/>
</dbReference>
<evidence type="ECO:0000313" key="20">
    <source>
        <dbReference type="Proteomes" id="UP000034636"/>
    </source>
</evidence>
<dbReference type="Proteomes" id="UP000839911">
    <property type="component" value="Unassembled WGS sequence"/>
</dbReference>
<dbReference type="EMBL" id="AAHIPE010000002">
    <property type="protein sequence ID" value="EBW5461281.1"/>
    <property type="molecule type" value="Genomic_DNA"/>
</dbReference>
<reference evidence="12" key="6">
    <citation type="submission" date="2019-09" db="EMBL/GenBank/DDBJ databases">
        <authorList>
            <consortium name="GenomeTrakr network: Whole genome sequencing for foodborne pathogen traceback"/>
        </authorList>
    </citation>
    <scope>NUCLEOTIDE SEQUENCE [LARGE SCALE GENOMIC DNA]</scope>
    <source>
        <strain evidence="12">AUSMDU00020735</strain>
        <strain evidence="8 22">VA_WGS-00080</strain>
    </source>
</reference>
<dbReference type="EMBL" id="AAKUOT010000003">
    <property type="protein sequence ID" value="ECV8759741.1"/>
    <property type="molecule type" value="Genomic_DNA"/>
</dbReference>
<evidence type="ECO:0000313" key="16">
    <source>
        <dbReference type="EMBL" id="HAB0970124.1"/>
    </source>
</evidence>
<evidence type="ECO:0000313" key="14">
    <source>
        <dbReference type="EMBL" id="EDG6661192.1"/>
    </source>
</evidence>
<reference evidence="14" key="4">
    <citation type="submission" date="2018-07" db="EMBL/GenBank/DDBJ databases">
        <authorList>
            <person name="Ashton P.M."/>
            <person name="Dallman T."/>
            <person name="Nair S."/>
            <person name="De Pinna E."/>
            <person name="Peters T."/>
            <person name="Grant K."/>
        </authorList>
    </citation>
    <scope>NUCLEOTIDE SEQUENCE</scope>
    <source>
        <strain evidence="14">122268</strain>
        <strain evidence="4">231108</strain>
        <strain evidence="9">265852</strain>
        <strain evidence="18">29290</strain>
        <strain evidence="6">356083</strain>
        <strain evidence="5">422529</strain>
        <strain evidence="19">425567</strain>
        <strain evidence="13">43916</strain>
        <strain evidence="3">488670</strain>
        <strain evidence="7">632340</strain>
        <strain evidence="11">86846</strain>
    </source>
</reference>
<dbReference type="EMBL" id="AAIGQE010000016">
    <property type="protein sequence ID" value="ECE0297450.1"/>
    <property type="molecule type" value="Genomic_DNA"/>
</dbReference>
<reference evidence="17 21" key="1">
    <citation type="submission" date="2014-09" db="EMBL/GenBank/DDBJ databases">
        <title>Salmonella Genotype and Phenotype Association.</title>
        <authorList>
            <person name="Chen Y."/>
            <person name="Folster J."/>
            <person name="Ayers S."/>
            <person name="Kabera C."/>
            <person name="Li C."/>
            <person name="Mukherjee S."/>
            <person name="Lam C."/>
            <person name="Zhao S."/>
            <person name="McDermott P."/>
        </authorList>
    </citation>
    <scope>NUCLEOTIDE SEQUENCE [LARGE SCALE GENOMIC DNA]</scope>
    <source>
        <strain evidence="17 21">CVM N32045</strain>
    </source>
</reference>
<dbReference type="EMBL" id="JYVU01000035">
    <property type="protein sequence ID" value="KTZ10660.1"/>
    <property type="molecule type" value="Genomic_DNA"/>
</dbReference>
<dbReference type="EMBL" id="AAKVET010000003">
    <property type="protein sequence ID" value="ECW0639523.1"/>
    <property type="molecule type" value="Genomic_DNA"/>
</dbReference>
<accession>A0A0M2IVL1</accession>
<dbReference type="KEGG" id="seni:CY43_23805"/>
<dbReference type="EMBL" id="RVDJ01000015">
    <property type="protein sequence ID" value="MLP86762.1"/>
    <property type="molecule type" value="Genomic_DNA"/>
</dbReference>
<evidence type="ECO:0000313" key="11">
    <source>
        <dbReference type="EMBL" id="ECV8759741.1"/>
    </source>
</evidence>
<reference evidence="16" key="3">
    <citation type="journal article" date="2018" name="Genome Biol.">
        <title>SKESA: strategic k-mer extension for scrupulous assemblies.</title>
        <authorList>
            <person name="Souvorov A."/>
            <person name="Agarwala R."/>
            <person name="Lipman D.J."/>
        </authorList>
    </citation>
    <scope>NUCLEOTIDE SEQUENCE</scope>
    <source>
        <strain evidence="16">Salmonella enterica</strain>
    </source>
</reference>
<evidence type="ECO:0000313" key="19">
    <source>
        <dbReference type="EMBL" id="MLP86762.1"/>
    </source>
</evidence>
<evidence type="ECO:0000313" key="18">
    <source>
        <dbReference type="EMBL" id="MIT48702.1"/>
    </source>
</evidence>
<dbReference type="Proteomes" id="UP000839617">
    <property type="component" value="Unassembled WGS sequence"/>
</dbReference>
<evidence type="ECO:0000313" key="10">
    <source>
        <dbReference type="EMBL" id="ECU8355078.1"/>
    </source>
</evidence>
<dbReference type="OMA" id="WAITGNE"/>
<dbReference type="Proteomes" id="UP000338496">
    <property type="component" value="Unassembled WGS sequence"/>
</dbReference>
<dbReference type="NCBIfam" id="NF011831">
    <property type="entry name" value="PRK15303.1"/>
    <property type="match status" value="1"/>
</dbReference>
<evidence type="ECO:0000313" key="5">
    <source>
        <dbReference type="EMBL" id="EBW5461281.1"/>
    </source>
</evidence>
<accession>A0A0D6HMP0</accession>
<dbReference type="EMBL" id="AAHRYM010000014">
    <property type="protein sequence ID" value="EBZ6921872.1"/>
    <property type="molecule type" value="Genomic_DNA"/>
</dbReference>
<feature type="signal peptide" evidence="1">
    <location>
        <begin position="1"/>
        <end position="20"/>
    </location>
</feature>
<dbReference type="EMBL" id="AAMEXW010000012">
    <property type="protein sequence ID" value="EDG6661192.1"/>
    <property type="molecule type" value="Genomic_DNA"/>
</dbReference>
<dbReference type="EMBL" id="AAHIDF010000001">
    <property type="protein sequence ID" value="EBW3626586.1"/>
    <property type="molecule type" value="Genomic_DNA"/>
</dbReference>
<proteinExistence type="predicted"/>
<organism evidence="14">
    <name type="scientific">Salmonella typhimurium</name>
    <dbReference type="NCBI Taxonomy" id="90371"/>
    <lineage>
        <taxon>Bacteria</taxon>
        <taxon>Pseudomonadati</taxon>
        <taxon>Pseudomonadota</taxon>
        <taxon>Gammaproteobacteria</taxon>
        <taxon>Enterobacterales</taxon>
        <taxon>Enterobacteriaceae</taxon>
        <taxon>Salmonella</taxon>
    </lineage>
</organism>
<reference evidence="2 20" key="2">
    <citation type="journal article" date="2015" name="Genome Announc.">
        <title>Complete Genome Sequencing of a Multidrug-Resistant and Human-Invasive Salmonella enterica Serovar Typhimurium Strain of the Emerging Sequence Type 213 Genotype.</title>
        <authorList>
            <person name="Calva E."/>
            <person name="Silva C."/>
            <person name="Zaidi M.B."/>
            <person name="Sanchez-Flores A."/>
            <person name="Estrada K."/>
            <person name="Silva G.G."/>
            <person name="Soto-Jimenez L.M."/>
            <person name="Wiesner M."/>
            <person name="Fernandez-Mora M."/>
            <person name="Edwards R.A."/>
            <person name="Vinuesa P."/>
        </authorList>
    </citation>
    <scope>NUCLEOTIDE SEQUENCE [LARGE SCALE GENOMIC DNA]</scope>
    <source>
        <strain evidence="2 20">YU39</strain>
    </source>
</reference>
<evidence type="ECO:0000313" key="9">
    <source>
        <dbReference type="EMBL" id="ECF1542396.1"/>
    </source>
</evidence>
<reference evidence="10" key="5">
    <citation type="submission" date="2018-08" db="EMBL/GenBank/DDBJ databases">
        <authorList>
            <consortium name="PulseNet: The National Subtyping Network for Foodborne Disease Surveillance"/>
            <person name="Tarr C.L."/>
            <person name="Trees E."/>
            <person name="Katz L.S."/>
            <person name="Carleton-Romer H.A."/>
            <person name="Stroika S."/>
            <person name="Kucerova Z."/>
            <person name="Roache K.F."/>
            <person name="Sabol A.L."/>
            <person name="Besser J."/>
            <person name="Gerner-Smidt P."/>
        </authorList>
    </citation>
    <scope>NUCLEOTIDE SEQUENCE [LARGE SCALE GENOMIC DNA]</scope>
    <source>
        <strain evidence="10">PNUSAS008736</strain>
        <strain evidence="15">PNUSAS016739</strain>
    </source>
</reference>
<dbReference type="EMBL" id="AAMLUT010000024">
    <property type="protein sequence ID" value="EDI6666796.1"/>
    <property type="molecule type" value="Genomic_DNA"/>
</dbReference>
<dbReference type="Proteomes" id="UP000839616">
    <property type="component" value="Unassembled WGS sequence"/>
</dbReference>
<dbReference type="EMBL" id="CP011428">
    <property type="protein sequence ID" value="AKH10160.1"/>
    <property type="molecule type" value="Genomic_DNA"/>
</dbReference>
<sequence length="229" mass="23597">MKKLLIATSVIIGLSTSAQAVESTAVLKLTGVLTNGACIPELSDGGVVDFGTKAVSDLLPTQTNQLGYKDITLTIQCLAPAKVGWVATDNHGDSATTLTIDNATFGGQNNRIPNYQLGLGTTADGIKIGAYGLSIDANNSTADGVKTKMVASNDSNPGVWALASNEYVALTNTFPTRTTYSVGDGNGPVAFTTATFPIRVAAAIQGTDTLAITDNTTLDGQATFTLVYL</sequence>
<dbReference type="Proteomes" id="UP000054461">
    <property type="component" value="Unassembled WGS sequence"/>
</dbReference>
<evidence type="ECO:0000313" key="8">
    <source>
        <dbReference type="EMBL" id="ECE0297450.1"/>
    </source>
</evidence>
<dbReference type="Proteomes" id="UP000839914">
    <property type="component" value="Unassembled WGS sequence"/>
</dbReference>
<evidence type="ECO:0000313" key="22">
    <source>
        <dbReference type="Proteomes" id="UP000338496"/>
    </source>
</evidence>
<dbReference type="EMBL" id="AAHDPU010000014">
    <property type="protein sequence ID" value="EBU9273614.1"/>
    <property type="molecule type" value="Genomic_DNA"/>
</dbReference>
<dbReference type="RefSeq" id="WP_000734706.1">
    <property type="nucleotide sequence ID" value="NZ_AP023291.1"/>
</dbReference>
<name>A0A0D6HMP0_SALTM</name>
<dbReference type="InterPro" id="IPR010546">
    <property type="entry name" value="DUF1120"/>
</dbReference>
<dbReference type="Proteomes" id="UP000839595">
    <property type="component" value="Unassembled WGS sequence"/>
</dbReference>
<dbReference type="PATRIC" id="fig|59201.135.peg.4540"/>
<protein>
    <submittedName>
        <fullName evidence="14">DUF1120 domain-containing protein</fullName>
    </submittedName>
    <submittedName>
        <fullName evidence="2">Putative outer membrane protein</fullName>
    </submittedName>
</protein>
<gene>
    <name evidence="11" type="ORF">AAB27_02410</name>
    <name evidence="18" type="ORF">AU613_07370</name>
    <name evidence="13" type="ORF">AVC05_00405</name>
    <name evidence="10" type="ORF">B1P38_16075</name>
    <name evidence="14" type="ORF">B9C90_12410</name>
    <name evidence="8" type="ORF">CE70_20185</name>
    <name evidence="15" type="ORF">CFF59_16240</name>
    <name evidence="17" type="ORF">DD95_14985</name>
    <name evidence="3" type="ORF">DMO92_16350</name>
    <name evidence="4" type="ORF">DPF41_00415</name>
    <name evidence="5" type="ORF">DPS76_02220</name>
    <name evidence="19" type="ORF">DRM14_15770</name>
    <name evidence="6" type="ORF">DU071_07210</name>
    <name evidence="9" type="ORF">E0935_03915</name>
    <name evidence="7" type="ORF">EER35_12935</name>
    <name evidence="12" type="ORF">F3R12_06535</name>
    <name evidence="16" type="ORF">GB466_05910</name>
    <name evidence="2" type="ORF">SE14_04823</name>
</gene>
<dbReference type="Proteomes" id="UP000839907">
    <property type="component" value="Unassembled WGS sequence"/>
</dbReference>
<evidence type="ECO:0000313" key="15">
    <source>
        <dbReference type="EMBL" id="EDI6666796.1"/>
    </source>
</evidence>
<dbReference type="Proteomes" id="UP000839909">
    <property type="component" value="Unassembled WGS sequence"/>
</dbReference>
<reference evidence="16" key="7">
    <citation type="submission" date="2019-10" db="EMBL/GenBank/DDBJ databases">
        <authorList>
            <consortium name="NCBI Pathogen Detection Project"/>
        </authorList>
    </citation>
    <scope>NUCLEOTIDE SEQUENCE</scope>
    <source>
        <strain evidence="16">Salmonella enterica</strain>
    </source>
</reference>
<dbReference type="Proteomes" id="UP000839915">
    <property type="component" value="Unassembled WGS sequence"/>
</dbReference>
<evidence type="ECO:0000313" key="6">
    <source>
        <dbReference type="EMBL" id="EBY1701742.1"/>
    </source>
</evidence>
<dbReference type="Proteomes" id="UP000839908">
    <property type="component" value="Unassembled WGS sequence"/>
</dbReference>
<accession>A0A0F7JGA0</accession>
<dbReference type="EMBL" id="AALDNI010000001">
    <property type="protein sequence ID" value="ECY5339710.1"/>
    <property type="molecule type" value="Genomic_DNA"/>
</dbReference>
<evidence type="ECO:0000313" key="3">
    <source>
        <dbReference type="EMBL" id="EBU9273614.1"/>
    </source>
</evidence>
<dbReference type="Pfam" id="PF06551">
    <property type="entry name" value="DUF1120"/>
    <property type="match status" value="1"/>
</dbReference>
<dbReference type="AlphaFoldDB" id="A0A0D6HMP0"/>
<dbReference type="EMBL" id="AAKRET010000016">
    <property type="protein sequence ID" value="ECU8355078.1"/>
    <property type="molecule type" value="Genomic_DNA"/>
</dbReference>